<keyword evidence="2" id="KW-1185">Reference proteome</keyword>
<sequence length="112" mass="12310">MTQVHDVVMTTGECERRGVGNCSPSFVFAASSTEVQLCRWVPAHPPLGGSVCGFGGLMGGSIARVDQPEYRRKWVGIMCWTRDDFGFNESPCVLNGVIVWSIAQVDDPDMLW</sequence>
<name>A0A397VRF9_9GLOM</name>
<organism evidence="1 2">
    <name type="scientific">Gigaspora rosea</name>
    <dbReference type="NCBI Taxonomy" id="44941"/>
    <lineage>
        <taxon>Eukaryota</taxon>
        <taxon>Fungi</taxon>
        <taxon>Fungi incertae sedis</taxon>
        <taxon>Mucoromycota</taxon>
        <taxon>Glomeromycotina</taxon>
        <taxon>Glomeromycetes</taxon>
        <taxon>Diversisporales</taxon>
        <taxon>Gigasporaceae</taxon>
        <taxon>Gigaspora</taxon>
    </lineage>
</organism>
<evidence type="ECO:0000313" key="2">
    <source>
        <dbReference type="Proteomes" id="UP000266673"/>
    </source>
</evidence>
<reference evidence="1 2" key="1">
    <citation type="submission" date="2018-06" db="EMBL/GenBank/DDBJ databases">
        <title>Comparative genomics reveals the genomic features of Rhizophagus irregularis, R. cerebriforme, R. diaphanum and Gigaspora rosea, and their symbiotic lifestyle signature.</title>
        <authorList>
            <person name="Morin E."/>
            <person name="San Clemente H."/>
            <person name="Chen E.C.H."/>
            <person name="De La Providencia I."/>
            <person name="Hainaut M."/>
            <person name="Kuo A."/>
            <person name="Kohler A."/>
            <person name="Murat C."/>
            <person name="Tang N."/>
            <person name="Roy S."/>
            <person name="Loubradou J."/>
            <person name="Henrissat B."/>
            <person name="Grigoriev I.V."/>
            <person name="Corradi N."/>
            <person name="Roux C."/>
            <person name="Martin F.M."/>
        </authorList>
    </citation>
    <scope>NUCLEOTIDE SEQUENCE [LARGE SCALE GENOMIC DNA]</scope>
    <source>
        <strain evidence="1 2">DAOM 194757</strain>
    </source>
</reference>
<dbReference type="Proteomes" id="UP000266673">
    <property type="component" value="Unassembled WGS sequence"/>
</dbReference>
<proteinExistence type="predicted"/>
<dbReference type="EMBL" id="QKWP01000254">
    <property type="protein sequence ID" value="RIB23589.1"/>
    <property type="molecule type" value="Genomic_DNA"/>
</dbReference>
<comment type="caution">
    <text evidence="1">The sequence shown here is derived from an EMBL/GenBank/DDBJ whole genome shotgun (WGS) entry which is preliminary data.</text>
</comment>
<evidence type="ECO:0000313" key="1">
    <source>
        <dbReference type="EMBL" id="RIB23589.1"/>
    </source>
</evidence>
<gene>
    <name evidence="1" type="ORF">C2G38_2170879</name>
</gene>
<dbReference type="AlphaFoldDB" id="A0A397VRF9"/>
<protein>
    <submittedName>
        <fullName evidence="1">Uncharacterized protein</fullName>
    </submittedName>
</protein>
<accession>A0A397VRF9</accession>